<dbReference type="SMART" id="SM00719">
    <property type="entry name" value="Plus3"/>
    <property type="match status" value="1"/>
</dbReference>
<dbReference type="GO" id="GO:1990269">
    <property type="term" value="F:RNA polymerase II C-terminal domain phosphoserine binding"/>
    <property type="evidence" value="ECO:0007669"/>
    <property type="project" value="TreeGrafter"/>
</dbReference>
<dbReference type="PANTHER" id="PTHR13115:SF8">
    <property type="entry name" value="RNA POLYMERASE-ASSOCIATED PROTEIN RTF1 HOMOLOG"/>
    <property type="match status" value="1"/>
</dbReference>
<comment type="caution">
    <text evidence="8">The sequence shown here is derived from an EMBL/GenBank/DDBJ whole genome shotgun (WGS) entry which is preliminary data.</text>
</comment>
<feature type="coiled-coil region" evidence="5">
    <location>
        <begin position="418"/>
        <end position="488"/>
    </location>
</feature>
<keyword evidence="2" id="KW-0805">Transcription regulation</keyword>
<protein>
    <submittedName>
        <fullName evidence="8">DgyrCDS9906</fullName>
    </submittedName>
</protein>
<dbReference type="SUPFAM" id="SSF159042">
    <property type="entry name" value="Plus3-like"/>
    <property type="match status" value="1"/>
</dbReference>
<evidence type="ECO:0000256" key="5">
    <source>
        <dbReference type="SAM" id="Coils"/>
    </source>
</evidence>
<sequence>MSKRRNKDGDVGDSDDDSSWSTADECPKKKKKVAETTRISEPEEGELSSSSSDIESNFDDGYDEGCVGDEADKKFLESLNQRQREAEIYRRMQERERLRIQHEIKLKLKKAKKPKKEKGGKGSAPSKSSGNKKSSKAAKSKEKFQNERQMAMEQKKNNKFSIFDELKASRLKVMEKEAEKKKKADRLSVKDVYDSDSDDSFEEKSRQSHSNKLRERTAVRAPSYSSSSVSSESESEGQKAREIINKFVESNEELSRIKLSRIFLEKWCHMPFFKETVIGCFVRIGIGNSPNGKPAYRVAEIKDVVETNHVYNLGSTRTNKGLKLKNVNAERVYRLEYVSNQDFTPEEFALWKSQMEDNFVHLPREEDVKKKIKHIENAMNYQLEDKDIDVMLKEKERFKKRPHNMAMKKTHLLKEIEVAENEKNMKRVEEIKAELSELQQQADEIDEKRNSSIQKVSEINKKNRLNNLKRAEDALKQEKAEQKNAKADPFTRTKGRPTVLVTKSKNPEIKAQIKQRYMNAFKPISTEDIAGSLKNSNSSVSKTSADNKSEETMSLYDAHNFNVNIDIDLPDVGKSLKVNPSKLQN</sequence>
<feature type="region of interest" description="Disordered" evidence="6">
    <location>
        <begin position="1"/>
        <end position="66"/>
    </location>
</feature>
<evidence type="ECO:0000256" key="6">
    <source>
        <dbReference type="SAM" id="MobiDB-lite"/>
    </source>
</evidence>
<dbReference type="Pfam" id="PF03126">
    <property type="entry name" value="Plus-3"/>
    <property type="match status" value="1"/>
</dbReference>
<evidence type="ECO:0000259" key="7">
    <source>
        <dbReference type="PROSITE" id="PS51360"/>
    </source>
</evidence>
<dbReference type="PROSITE" id="PS51360">
    <property type="entry name" value="PLUS3"/>
    <property type="match status" value="1"/>
</dbReference>
<feature type="compositionally biased region" description="Basic and acidic residues" evidence="6">
    <location>
        <begin position="202"/>
        <end position="218"/>
    </location>
</feature>
<dbReference type="GO" id="GO:0016593">
    <property type="term" value="C:Cdc73/Paf1 complex"/>
    <property type="evidence" value="ECO:0007669"/>
    <property type="project" value="TreeGrafter"/>
</dbReference>
<dbReference type="PANTHER" id="PTHR13115">
    <property type="entry name" value="RNA POLYMERASE-ASSOCIATED PROTEIN RTF1 HOMOLOG"/>
    <property type="match status" value="1"/>
</dbReference>
<keyword evidence="4" id="KW-0539">Nucleus</keyword>
<dbReference type="EMBL" id="CAJFCJ010000014">
    <property type="protein sequence ID" value="CAD5121384.1"/>
    <property type="molecule type" value="Genomic_DNA"/>
</dbReference>
<name>A0A7I8VZT9_9ANNE</name>
<gene>
    <name evidence="8" type="ORF">DGYR_LOCUS9345</name>
</gene>
<dbReference type="OrthoDB" id="166375at2759"/>
<proteinExistence type="predicted"/>
<keyword evidence="9" id="KW-1185">Reference proteome</keyword>
<evidence type="ECO:0000256" key="3">
    <source>
        <dbReference type="ARBA" id="ARBA00023163"/>
    </source>
</evidence>
<organism evidence="8 9">
    <name type="scientific">Dimorphilus gyrociliatus</name>
    <dbReference type="NCBI Taxonomy" id="2664684"/>
    <lineage>
        <taxon>Eukaryota</taxon>
        <taxon>Metazoa</taxon>
        <taxon>Spiralia</taxon>
        <taxon>Lophotrochozoa</taxon>
        <taxon>Annelida</taxon>
        <taxon>Polychaeta</taxon>
        <taxon>Polychaeta incertae sedis</taxon>
        <taxon>Dinophilidae</taxon>
        <taxon>Dimorphilus</taxon>
    </lineage>
</organism>
<dbReference type="GO" id="GO:0003677">
    <property type="term" value="F:DNA binding"/>
    <property type="evidence" value="ECO:0007669"/>
    <property type="project" value="InterPro"/>
</dbReference>
<evidence type="ECO:0000256" key="1">
    <source>
        <dbReference type="ARBA" id="ARBA00004123"/>
    </source>
</evidence>
<feature type="compositionally biased region" description="Basic residues" evidence="6">
    <location>
        <begin position="107"/>
        <end position="118"/>
    </location>
</feature>
<accession>A0A7I8VZT9</accession>
<feature type="domain" description="Plus3" evidence="7">
    <location>
        <begin position="248"/>
        <end position="380"/>
    </location>
</feature>
<evidence type="ECO:0000313" key="9">
    <source>
        <dbReference type="Proteomes" id="UP000549394"/>
    </source>
</evidence>
<reference evidence="8 9" key="1">
    <citation type="submission" date="2020-08" db="EMBL/GenBank/DDBJ databases">
        <authorList>
            <person name="Hejnol A."/>
        </authorList>
    </citation>
    <scope>NUCLEOTIDE SEQUENCE [LARGE SCALE GENOMIC DNA]</scope>
</reference>
<evidence type="ECO:0000256" key="2">
    <source>
        <dbReference type="ARBA" id="ARBA00023015"/>
    </source>
</evidence>
<keyword evidence="5" id="KW-0175">Coiled coil</keyword>
<keyword evidence="3" id="KW-0804">Transcription</keyword>
<feature type="region of interest" description="Disordered" evidence="6">
    <location>
        <begin position="194"/>
        <end position="236"/>
    </location>
</feature>
<feature type="compositionally biased region" description="Low complexity" evidence="6">
    <location>
        <begin position="123"/>
        <end position="132"/>
    </location>
</feature>
<feature type="compositionally biased region" description="Acidic residues" evidence="6">
    <location>
        <begin position="56"/>
        <end position="66"/>
    </location>
</feature>
<dbReference type="InterPro" id="IPR004343">
    <property type="entry name" value="Plus-3_dom"/>
</dbReference>
<feature type="compositionally biased region" description="Low complexity" evidence="6">
    <location>
        <begin position="223"/>
        <end position="232"/>
    </location>
</feature>
<dbReference type="AlphaFoldDB" id="A0A7I8VZT9"/>
<comment type="subcellular location">
    <subcellularLocation>
        <location evidence="1">Nucleus</location>
    </subcellularLocation>
</comment>
<evidence type="ECO:0000313" key="8">
    <source>
        <dbReference type="EMBL" id="CAD5121384.1"/>
    </source>
</evidence>
<evidence type="ECO:0000256" key="4">
    <source>
        <dbReference type="ARBA" id="ARBA00023242"/>
    </source>
</evidence>
<dbReference type="Proteomes" id="UP000549394">
    <property type="component" value="Unassembled WGS sequence"/>
</dbReference>
<dbReference type="Gene3D" id="3.90.70.200">
    <property type="entry name" value="Plus-3 domain"/>
    <property type="match status" value="1"/>
</dbReference>
<feature type="compositionally biased region" description="Basic and acidic residues" evidence="6">
    <location>
        <begin position="93"/>
        <end position="106"/>
    </location>
</feature>
<dbReference type="InterPro" id="IPR036128">
    <property type="entry name" value="Plus3-like_sf"/>
</dbReference>
<feature type="region of interest" description="Disordered" evidence="6">
    <location>
        <begin position="93"/>
        <end position="159"/>
    </location>
</feature>